<evidence type="ECO:0000313" key="4">
    <source>
        <dbReference type="Proteomes" id="UP000198508"/>
    </source>
</evidence>
<dbReference type="RefSeq" id="WP_092368549.1">
    <property type="nucleotide sequence ID" value="NZ_FOIM01000027.1"/>
</dbReference>
<dbReference type="CDD" id="cd09726">
    <property type="entry name" value="RAMP_I_III"/>
    <property type="match status" value="2"/>
</dbReference>
<name>A0A1I0J8T5_9FIRM</name>
<feature type="domain" description="CRISPR type III-associated protein" evidence="2">
    <location>
        <begin position="23"/>
        <end position="197"/>
    </location>
</feature>
<gene>
    <name evidence="3" type="ORF">SAMN05216313_12773</name>
</gene>
<dbReference type="EMBL" id="FOIM01000027">
    <property type="protein sequence ID" value="SEU06369.1"/>
    <property type="molecule type" value="Genomic_DNA"/>
</dbReference>
<dbReference type="PANTHER" id="PTHR35579">
    <property type="entry name" value="CRISPR SYSTEM CMS ENDORIBONUCLEASE CSM3"/>
    <property type="match status" value="1"/>
</dbReference>
<evidence type="ECO:0000313" key="3">
    <source>
        <dbReference type="EMBL" id="SEU06369.1"/>
    </source>
</evidence>
<dbReference type="PANTHER" id="PTHR35579:SF6">
    <property type="entry name" value="DUF324 DOMAIN-CONTAINING PROTEIN"/>
    <property type="match status" value="1"/>
</dbReference>
<keyword evidence="1" id="KW-0051">Antiviral defense</keyword>
<protein>
    <submittedName>
        <fullName evidence="3">CRISPR/Cas system CSM-associated protein Csm3, group 7 of RAMP superfamily</fullName>
    </submittedName>
</protein>
<organism evidence="3 4">
    <name type="scientific">Enterocloster lavalensis</name>
    <dbReference type="NCBI Taxonomy" id="460384"/>
    <lineage>
        <taxon>Bacteria</taxon>
        <taxon>Bacillati</taxon>
        <taxon>Bacillota</taxon>
        <taxon>Clostridia</taxon>
        <taxon>Lachnospirales</taxon>
        <taxon>Lachnospiraceae</taxon>
        <taxon>Enterocloster</taxon>
    </lineage>
</organism>
<evidence type="ECO:0000259" key="2">
    <source>
        <dbReference type="Pfam" id="PF03787"/>
    </source>
</evidence>
<keyword evidence="4" id="KW-1185">Reference proteome</keyword>
<feature type="domain" description="CRISPR type III-associated protein" evidence="2">
    <location>
        <begin position="288"/>
        <end position="444"/>
    </location>
</feature>
<reference evidence="4" key="1">
    <citation type="submission" date="2016-10" db="EMBL/GenBank/DDBJ databases">
        <authorList>
            <person name="Varghese N."/>
            <person name="Submissions S."/>
        </authorList>
    </citation>
    <scope>NUCLEOTIDE SEQUENCE [LARGE SCALE GENOMIC DNA]</scope>
    <source>
        <strain evidence="4">NLAE-zl-G277</strain>
    </source>
</reference>
<dbReference type="InterPro" id="IPR052216">
    <property type="entry name" value="CRISPR_Csm3_endoribonuclease"/>
</dbReference>
<sequence length="491" mass="54234">MENKENRIRARIMVDIDGYLDAPLLVASGEDEKADIGQLLTADGIPFIPGSSMAGVLRSYLEQAAGLREAEALFGTLGWAQRPGENRDKDGKTLEFQSRILIYDTCLENSDPARRDGVRLNEGKTSDENMKFDMQAVETGADCRIRLEIIIRESQVTDTLDAAIDQDLARVKYCVSGLKRGSLRLGARKNRGFGKLEVRGVHYRTFRMENRDDFQAWLDWSWDQADAFDGSEEWDAEALLVERPEGEHCMQIPLTLSGTLLIRSYASPRWGKESGSEPDRDMSADCGQLTLKDGAAVIPGSTWAGAVRSYIADLARQIGGFGSWEDAQKALEPFWGTWSTGRTRNALRASRLVFEETKISGGHSLPVYRTAVDRFTGGAARGALFGETLWAGGNVRLTIRWQEQGLDELEKKALPGMLLWAAQGLGSGLLTVGGESGVGRGIFEAAKSVLLDGEPVEKEEAYLQAAARWCRRQKEVQDGQNTADHVHMRAR</sequence>
<dbReference type="Proteomes" id="UP000198508">
    <property type="component" value="Unassembled WGS sequence"/>
</dbReference>
<dbReference type="GO" id="GO:0051607">
    <property type="term" value="P:defense response to virus"/>
    <property type="evidence" value="ECO:0007669"/>
    <property type="project" value="UniProtKB-KW"/>
</dbReference>
<dbReference type="InterPro" id="IPR005537">
    <property type="entry name" value="RAMP_III_fam"/>
</dbReference>
<accession>A0A1I0J8T5</accession>
<evidence type="ECO:0000256" key="1">
    <source>
        <dbReference type="ARBA" id="ARBA00023118"/>
    </source>
</evidence>
<proteinExistence type="predicted"/>
<dbReference type="Pfam" id="PF03787">
    <property type="entry name" value="RAMPs"/>
    <property type="match status" value="2"/>
</dbReference>
<dbReference type="STRING" id="460384.SAMN05216313_12773"/>
<dbReference type="AlphaFoldDB" id="A0A1I0J8T5"/>